<evidence type="ECO:0000256" key="1">
    <source>
        <dbReference type="ARBA" id="ARBA00023319"/>
    </source>
</evidence>
<dbReference type="eggNOG" id="KOG3510">
    <property type="taxonomic scope" value="Eukaryota"/>
</dbReference>
<dbReference type="EnsemblMetazoa" id="CPIJ007040-RA">
    <property type="protein sequence ID" value="CPIJ007040-PA"/>
    <property type="gene ID" value="CPIJ007040"/>
</dbReference>
<dbReference type="KEGG" id="cqu:CpipJ_CPIJ007040"/>
<dbReference type="GO" id="GO:0098632">
    <property type="term" value="F:cell-cell adhesion mediator activity"/>
    <property type="evidence" value="ECO:0007669"/>
    <property type="project" value="TreeGrafter"/>
</dbReference>
<dbReference type="AlphaFoldDB" id="B0WIN5"/>
<dbReference type="VEuPathDB" id="VectorBase:CQUJHB002179"/>
<name>B0WIN5_CULQU</name>
<dbReference type="PANTHER" id="PTHR10075:SF100">
    <property type="entry name" value="FASCICLIN-2"/>
    <property type="match status" value="1"/>
</dbReference>
<dbReference type="FunFam" id="2.60.40.10:FF:001049">
    <property type="entry name" value="Down syndrome cell adhesion molecule-like protein Dscam2"/>
    <property type="match status" value="1"/>
</dbReference>
<dbReference type="Gene3D" id="2.60.40.10">
    <property type="entry name" value="Immunoglobulins"/>
    <property type="match status" value="3"/>
</dbReference>
<evidence type="ECO:0000313" key="5">
    <source>
        <dbReference type="Proteomes" id="UP000002320"/>
    </source>
</evidence>
<dbReference type="Pfam" id="PF13927">
    <property type="entry name" value="Ig_3"/>
    <property type="match status" value="2"/>
</dbReference>
<dbReference type="GO" id="GO:0007156">
    <property type="term" value="P:homophilic cell adhesion via plasma membrane adhesion molecules"/>
    <property type="evidence" value="ECO:0007669"/>
    <property type="project" value="TreeGrafter"/>
</dbReference>
<protein>
    <recommendedName>
        <fullName evidence="2">Ig-like domain-containing protein</fullName>
    </recommendedName>
</protein>
<dbReference type="Pfam" id="PF07679">
    <property type="entry name" value="I-set"/>
    <property type="match status" value="1"/>
</dbReference>
<reference evidence="3" key="1">
    <citation type="submission" date="2007-03" db="EMBL/GenBank/DDBJ databases">
        <title>Annotation of Culex pipiens quinquefasciatus.</title>
        <authorList>
            <consortium name="The Broad Institute Genome Sequencing Platform"/>
            <person name="Atkinson P.W."/>
            <person name="Hemingway J."/>
            <person name="Christensen B.M."/>
            <person name="Higgs S."/>
            <person name="Kodira C."/>
            <person name="Hannick L."/>
            <person name="Megy K."/>
            <person name="O'Leary S."/>
            <person name="Pearson M."/>
            <person name="Haas B.J."/>
            <person name="Mauceli E."/>
            <person name="Wortman J.R."/>
            <person name="Lee N.H."/>
            <person name="Guigo R."/>
            <person name="Stanke M."/>
            <person name="Alvarado L."/>
            <person name="Amedeo P."/>
            <person name="Antoine C.H."/>
            <person name="Arensburger P."/>
            <person name="Bidwell S.L."/>
            <person name="Crawford M."/>
            <person name="Camaro F."/>
            <person name="Devon K."/>
            <person name="Engels R."/>
            <person name="Hammond M."/>
            <person name="Howarth C."/>
            <person name="Koehrsen M."/>
            <person name="Lawson D."/>
            <person name="Montgomery P."/>
            <person name="Nene V."/>
            <person name="Nusbaum C."/>
            <person name="Puiu D."/>
            <person name="Romero-Severson J."/>
            <person name="Severson D.W."/>
            <person name="Shumway M."/>
            <person name="Sisk P."/>
            <person name="Stolte C."/>
            <person name="Zeng Q."/>
            <person name="Eisenstadt E."/>
            <person name="Fraser-Liggett C."/>
            <person name="Strausberg R."/>
            <person name="Galagan J."/>
            <person name="Birren B."/>
            <person name="Collins F.H."/>
        </authorList>
    </citation>
    <scope>NUCLEOTIDE SEQUENCE [LARGE SCALE GENOMIC DNA]</scope>
    <source>
        <strain evidence="3">JHB</strain>
    </source>
</reference>
<dbReference type="VEuPathDB" id="VectorBase:CPIJ007040"/>
<dbReference type="InterPro" id="IPR036179">
    <property type="entry name" value="Ig-like_dom_sf"/>
</dbReference>
<dbReference type="InterPro" id="IPR013098">
    <property type="entry name" value="Ig_I-set"/>
</dbReference>
<organism>
    <name type="scientific">Culex quinquefasciatus</name>
    <name type="common">Southern house mosquito</name>
    <name type="synonym">Culex pungens</name>
    <dbReference type="NCBI Taxonomy" id="7176"/>
    <lineage>
        <taxon>Eukaryota</taxon>
        <taxon>Metazoa</taxon>
        <taxon>Ecdysozoa</taxon>
        <taxon>Arthropoda</taxon>
        <taxon>Hexapoda</taxon>
        <taxon>Insecta</taxon>
        <taxon>Pterygota</taxon>
        <taxon>Neoptera</taxon>
        <taxon>Endopterygota</taxon>
        <taxon>Diptera</taxon>
        <taxon>Nematocera</taxon>
        <taxon>Culicoidea</taxon>
        <taxon>Culicidae</taxon>
        <taxon>Culicinae</taxon>
        <taxon>Culicini</taxon>
        <taxon>Culex</taxon>
        <taxon>Culex</taxon>
    </lineage>
</organism>
<dbReference type="GO" id="GO:0007411">
    <property type="term" value="P:axon guidance"/>
    <property type="evidence" value="ECO:0007669"/>
    <property type="project" value="TreeGrafter"/>
</dbReference>
<dbReference type="GO" id="GO:0030424">
    <property type="term" value="C:axon"/>
    <property type="evidence" value="ECO:0007669"/>
    <property type="project" value="TreeGrafter"/>
</dbReference>
<dbReference type="GO" id="GO:0005886">
    <property type="term" value="C:plasma membrane"/>
    <property type="evidence" value="ECO:0007669"/>
    <property type="project" value="TreeGrafter"/>
</dbReference>
<sequence>MCTLKRDFLINLVSYAKLWYTHNGPEPISVSSGARIRLLGPVLAIEAVTSEDGGVYKCSAANAGGEASADLRLAVSTPIHVEISPNVLSVHMGGTAEFRCLVTTNGINAGPQHITWFKDGRQLPSSGRVGDTLQVTGVTREDKGMYQCVVRRQEGDSFQASAELQLGDYQGETVGSILYYAPPSLVYSFIEQTLQPGPAVSLKCSAQGNPTPQIAWTLDGFPLPTNGR</sequence>
<feature type="domain" description="Ig-like" evidence="2">
    <location>
        <begin position="1"/>
        <end position="76"/>
    </location>
</feature>
<dbReference type="PANTHER" id="PTHR10075">
    <property type="entry name" value="BASIGIN RELATED"/>
    <property type="match status" value="1"/>
</dbReference>
<keyword evidence="5" id="KW-1185">Reference proteome</keyword>
<dbReference type="GO" id="GO:0070593">
    <property type="term" value="P:dendrite self-avoidance"/>
    <property type="evidence" value="ECO:0007669"/>
    <property type="project" value="TreeGrafter"/>
</dbReference>
<feature type="domain" description="Ig-like" evidence="2">
    <location>
        <begin position="183"/>
        <end position="228"/>
    </location>
</feature>
<dbReference type="EMBL" id="DS231951">
    <property type="protein sequence ID" value="EDS28612.1"/>
    <property type="molecule type" value="Genomic_DNA"/>
</dbReference>
<dbReference type="STRING" id="7176.B0WIN5"/>
<gene>
    <name evidence="4" type="primary">6038870</name>
    <name evidence="3" type="ORF">CpipJ_CPIJ007040</name>
</gene>
<dbReference type="InterPro" id="IPR003598">
    <property type="entry name" value="Ig_sub2"/>
</dbReference>
<dbReference type="InterPro" id="IPR007110">
    <property type="entry name" value="Ig-like_dom"/>
</dbReference>
<dbReference type="OrthoDB" id="5969272at2759"/>
<evidence type="ECO:0000313" key="3">
    <source>
        <dbReference type="EMBL" id="EDS28612.1"/>
    </source>
</evidence>
<dbReference type="InterPro" id="IPR013783">
    <property type="entry name" value="Ig-like_fold"/>
</dbReference>
<dbReference type="PROSITE" id="PS50835">
    <property type="entry name" value="IG_LIKE"/>
    <property type="match status" value="3"/>
</dbReference>
<dbReference type="SMART" id="SM00409">
    <property type="entry name" value="IG"/>
    <property type="match status" value="2"/>
</dbReference>
<dbReference type="InParanoid" id="B0WIN5"/>
<accession>B0WIN5</accession>
<feature type="domain" description="Ig-like" evidence="2">
    <location>
        <begin position="78"/>
        <end position="165"/>
    </location>
</feature>
<dbReference type="InterPro" id="IPR003599">
    <property type="entry name" value="Ig_sub"/>
</dbReference>
<dbReference type="SMART" id="SM00408">
    <property type="entry name" value="IGc2"/>
    <property type="match status" value="1"/>
</dbReference>
<evidence type="ECO:0000313" key="4">
    <source>
        <dbReference type="EnsemblMetazoa" id="CPIJ007040-PA"/>
    </source>
</evidence>
<dbReference type="Proteomes" id="UP000002320">
    <property type="component" value="Unassembled WGS sequence"/>
</dbReference>
<dbReference type="SUPFAM" id="SSF48726">
    <property type="entry name" value="Immunoglobulin"/>
    <property type="match status" value="3"/>
</dbReference>
<reference evidence="4" key="2">
    <citation type="submission" date="2020-05" db="UniProtKB">
        <authorList>
            <consortium name="EnsemblMetazoa"/>
        </authorList>
    </citation>
    <scope>IDENTIFICATION</scope>
    <source>
        <strain evidence="4">JHB</strain>
    </source>
</reference>
<keyword evidence="1" id="KW-0393">Immunoglobulin domain</keyword>
<proteinExistence type="predicted"/>
<dbReference type="OMA" id="AMDERIC"/>
<evidence type="ECO:0000259" key="2">
    <source>
        <dbReference type="PROSITE" id="PS50835"/>
    </source>
</evidence>
<dbReference type="HOGENOM" id="CLU_1215822_0_0_1"/>